<evidence type="ECO:0000256" key="1">
    <source>
        <dbReference type="SAM" id="MobiDB-lite"/>
    </source>
</evidence>
<keyword evidence="3" id="KW-1185">Reference proteome</keyword>
<reference evidence="2 3" key="1">
    <citation type="journal article" date="2013" name="Int. J. Syst. Evol. Microbiol.">
        <title>Description of Streptomonospora sediminis sp. nov. and Streptomonospora nanhaiensis sp. nov., and reclassification of Nocardiopsis arabia Hozzein &amp; Goodfellow 2008 as Streptomonospora arabica comb. nov. and emended description of the genus Streptomonospora.</title>
        <authorList>
            <person name="Zhang D.F."/>
            <person name="Pan H.Q."/>
            <person name="He J."/>
            <person name="Zhang X.M."/>
            <person name="Zhang Y.G."/>
            <person name="Klenk H.P."/>
            <person name="Hu J.C."/>
            <person name="Li W.J."/>
        </authorList>
    </citation>
    <scope>NUCLEOTIDE SEQUENCE [LARGE SCALE GENOMIC DNA]</scope>
    <source>
        <strain evidence="2 3">12A09</strain>
    </source>
</reference>
<dbReference type="EMBL" id="CP113264">
    <property type="protein sequence ID" value="WAE74291.1"/>
    <property type="molecule type" value="Genomic_DNA"/>
</dbReference>
<dbReference type="Proteomes" id="UP001156498">
    <property type="component" value="Chromosome"/>
</dbReference>
<organism evidence="2 3">
    <name type="scientific">Streptomonospora nanhaiensis</name>
    <dbReference type="NCBI Taxonomy" id="1323731"/>
    <lineage>
        <taxon>Bacteria</taxon>
        <taxon>Bacillati</taxon>
        <taxon>Actinomycetota</taxon>
        <taxon>Actinomycetes</taxon>
        <taxon>Streptosporangiales</taxon>
        <taxon>Nocardiopsidaceae</taxon>
        <taxon>Streptomonospora</taxon>
    </lineage>
</organism>
<feature type="region of interest" description="Disordered" evidence="1">
    <location>
        <begin position="18"/>
        <end position="89"/>
    </location>
</feature>
<proteinExistence type="predicted"/>
<feature type="compositionally biased region" description="Basic residues" evidence="1">
    <location>
        <begin position="24"/>
        <end position="43"/>
    </location>
</feature>
<feature type="compositionally biased region" description="Pro residues" evidence="1">
    <location>
        <begin position="74"/>
        <end position="85"/>
    </location>
</feature>
<name>A0ABY6YQQ7_9ACTN</name>
<evidence type="ECO:0000313" key="3">
    <source>
        <dbReference type="Proteomes" id="UP001156498"/>
    </source>
</evidence>
<evidence type="ECO:0000313" key="2">
    <source>
        <dbReference type="EMBL" id="WAE74291.1"/>
    </source>
</evidence>
<dbReference type="RefSeq" id="WP_267948069.1">
    <property type="nucleotide sequence ID" value="NZ_CP113264.1"/>
</dbReference>
<feature type="compositionally biased region" description="Low complexity" evidence="1">
    <location>
        <begin position="52"/>
        <end position="61"/>
    </location>
</feature>
<gene>
    <name evidence="2" type="ORF">OUQ99_03995</name>
</gene>
<sequence length="182" mass="19580">MRQFSAALLSRALGPLTALLTPPRGRHSAAAARRRRRSTRVRRYAPVPAPAPATVGAVSPPQAVPVAGSSNPLLPAPRLTPPPERLPADELAPVRPYFDAHEHELDRVREEAAARLRRWTARAAPPPGDLLATAPFAPAPAPVAVPAPRAPLAACEDPDDWRAFARLTRVWLDQQARKDVAA</sequence>
<protein>
    <submittedName>
        <fullName evidence="2">Uncharacterized protein</fullName>
    </submittedName>
</protein>
<accession>A0ABY6YQQ7</accession>